<evidence type="ECO:0000313" key="3">
    <source>
        <dbReference type="Proteomes" id="UP000761534"/>
    </source>
</evidence>
<gene>
    <name evidence="2" type="ORF">TRICI_001303</name>
</gene>
<evidence type="ECO:0000313" key="2">
    <source>
        <dbReference type="EMBL" id="KAA8916549.1"/>
    </source>
</evidence>
<dbReference type="PROSITE" id="PS50181">
    <property type="entry name" value="FBOX"/>
    <property type="match status" value="1"/>
</dbReference>
<dbReference type="Pfam" id="PF00646">
    <property type="entry name" value="F-box"/>
    <property type="match status" value="1"/>
</dbReference>
<dbReference type="AlphaFoldDB" id="A0A642VA22"/>
<organism evidence="2 3">
    <name type="scientific">Trichomonascus ciferrii</name>
    <dbReference type="NCBI Taxonomy" id="44093"/>
    <lineage>
        <taxon>Eukaryota</taxon>
        <taxon>Fungi</taxon>
        <taxon>Dikarya</taxon>
        <taxon>Ascomycota</taxon>
        <taxon>Saccharomycotina</taxon>
        <taxon>Dipodascomycetes</taxon>
        <taxon>Dipodascales</taxon>
        <taxon>Trichomonascaceae</taxon>
        <taxon>Trichomonascus</taxon>
        <taxon>Trichomonascus ciferrii complex</taxon>
    </lineage>
</organism>
<sequence>MGILKLPVEVLGLILAYVPESSLFMLKGTSKRLKHVVEWSKRLTFELDVTVTCSVDDTQIILQLSPTCFKYISLKDVEEHRENGLGAILEWVSGIDVFMNMDVPEGDIISHGAIDKVMTILFDVMESLNRCNLKVLLLGFYVFVDVAEHWKLVERINKSPLDFRVPNMVVAKDRDDSLGQVLEVGHRVGSLEVLMNDTSGSNQSFAYLDIRNAESLKYISFQWTSTQRLADSQLDGVMDFLMSCKNLEEVGFVGGLRPSFVLPYQHLINLPSSVTRITFNNCLVLPGDGGTCSAREIIINDSKLDLLSWYSFPNLTSMGISSNKSLMPLTSVLHTLERVSLTCSTLDIFMTPEFINSPLVEIAAVVWGATEEQIMRLALLPNLQTAKLVISFFGQTISMDEQYEILDRSVNRLLDLGPSKFDLRLSLNHTSYWSIDKSDSDYI</sequence>
<comment type="caution">
    <text evidence="2">The sequence shown here is derived from an EMBL/GenBank/DDBJ whole genome shotgun (WGS) entry which is preliminary data.</text>
</comment>
<feature type="domain" description="F-box" evidence="1">
    <location>
        <begin position="1"/>
        <end position="47"/>
    </location>
</feature>
<accession>A0A642VA22</accession>
<evidence type="ECO:0000259" key="1">
    <source>
        <dbReference type="PROSITE" id="PS50181"/>
    </source>
</evidence>
<reference evidence="2" key="1">
    <citation type="journal article" date="2019" name="G3 (Bethesda)">
        <title>Genome Assemblies of Two Rare Opportunistic Yeast Pathogens: Diutina rugosa (syn. Candida rugosa) and Trichomonascus ciferrii (syn. Candida ciferrii).</title>
        <authorList>
            <person name="Mixao V."/>
            <person name="Saus E."/>
            <person name="Hansen A.P."/>
            <person name="Lass-Florl C."/>
            <person name="Gabaldon T."/>
        </authorList>
    </citation>
    <scope>NUCLEOTIDE SEQUENCE</scope>
    <source>
        <strain evidence="2">CBS 4856</strain>
    </source>
</reference>
<name>A0A642VA22_9ASCO</name>
<keyword evidence="3" id="KW-1185">Reference proteome</keyword>
<protein>
    <recommendedName>
        <fullName evidence="1">F-box domain-containing protein</fullName>
    </recommendedName>
</protein>
<dbReference type="InterPro" id="IPR001810">
    <property type="entry name" value="F-box_dom"/>
</dbReference>
<dbReference type="VEuPathDB" id="FungiDB:TRICI_001303"/>
<dbReference type="SUPFAM" id="SSF81383">
    <property type="entry name" value="F-box domain"/>
    <property type="match status" value="1"/>
</dbReference>
<dbReference type="Proteomes" id="UP000761534">
    <property type="component" value="Unassembled WGS sequence"/>
</dbReference>
<proteinExistence type="predicted"/>
<dbReference type="InterPro" id="IPR036047">
    <property type="entry name" value="F-box-like_dom_sf"/>
</dbReference>
<dbReference type="EMBL" id="SWFS01000095">
    <property type="protein sequence ID" value="KAA8916549.1"/>
    <property type="molecule type" value="Genomic_DNA"/>
</dbReference>